<evidence type="ECO:0000256" key="6">
    <source>
        <dbReference type="ARBA" id="ARBA00023296"/>
    </source>
</evidence>
<comment type="subcellular location">
    <subcellularLocation>
        <location evidence="1">Virion</location>
    </subcellularLocation>
</comment>
<evidence type="ECO:0000259" key="12">
    <source>
        <dbReference type="Pfam" id="PF21721"/>
    </source>
</evidence>
<dbReference type="Pfam" id="PF21721">
    <property type="entry name" value="Gp38_N"/>
    <property type="match status" value="1"/>
</dbReference>
<evidence type="ECO:0000256" key="1">
    <source>
        <dbReference type="ARBA" id="ARBA00004328"/>
    </source>
</evidence>
<evidence type="ECO:0000256" key="10">
    <source>
        <dbReference type="SAM" id="MobiDB-lite"/>
    </source>
</evidence>
<evidence type="ECO:0000256" key="9">
    <source>
        <dbReference type="ARBA" id="ARBA00035730"/>
    </source>
</evidence>
<gene>
    <name evidence="13" type="ORF">CPT_Merlin280</name>
</gene>
<dbReference type="EMBL" id="KT001915">
    <property type="protein sequence ID" value="AKU43926.1"/>
    <property type="molecule type" value="Genomic_DNA"/>
</dbReference>
<dbReference type="GO" id="GO:0046718">
    <property type="term" value="P:symbiont entry into host cell"/>
    <property type="evidence" value="ECO:0007669"/>
    <property type="project" value="UniProtKB-KW"/>
</dbReference>
<name>A0A0K1LMY3_9CAUD</name>
<evidence type="ECO:0000256" key="8">
    <source>
        <dbReference type="ARBA" id="ARBA00035721"/>
    </source>
</evidence>
<protein>
    <recommendedName>
        <fullName evidence="7">Receptor-recognizing protein gp38</fullName>
    </recommendedName>
    <alternativeName>
        <fullName evidence="8">Gene product 38</fullName>
    </alternativeName>
    <alternativeName>
        <fullName evidence="9">Long tail fiber adhesin</fullName>
    </alternativeName>
</protein>
<evidence type="ECO:0000313" key="14">
    <source>
        <dbReference type="Proteomes" id="UP000204280"/>
    </source>
</evidence>
<evidence type="ECO:0000259" key="11">
    <source>
        <dbReference type="Pfam" id="PF05268"/>
    </source>
</evidence>
<dbReference type="InterPro" id="IPR007932">
    <property type="entry name" value="Receptor-recog_Gp38"/>
</dbReference>
<evidence type="ECO:0000256" key="7">
    <source>
        <dbReference type="ARBA" id="ARBA00035690"/>
    </source>
</evidence>
<keyword evidence="13" id="KW-0675">Receptor</keyword>
<keyword evidence="2" id="KW-0945">Host-virus interaction</keyword>
<evidence type="ECO:0000256" key="3">
    <source>
        <dbReference type="ARBA" id="ARBA00022732"/>
    </source>
</evidence>
<keyword evidence="4" id="KW-1161">Viral attachment to host cell</keyword>
<evidence type="ECO:0000256" key="2">
    <source>
        <dbReference type="ARBA" id="ARBA00022581"/>
    </source>
</evidence>
<dbReference type="Pfam" id="PF05268">
    <property type="entry name" value="GP38"/>
    <property type="match status" value="1"/>
</dbReference>
<reference evidence="13 14" key="1">
    <citation type="journal article" date="2015" name="Genome Announc.">
        <title>Complete Genome Sequence of Citrobacter freundii Myophage Merlin.</title>
        <authorList>
            <person name="LeSage K.C."/>
            <person name="Hargrove E.C."/>
            <person name="Cahill J.L."/>
            <person name="Rasche E.S."/>
            <person name="Kuty Everett G.F."/>
        </authorList>
    </citation>
    <scope>NUCLEOTIDE SEQUENCE [LARGE SCALE GENOMIC DNA]</scope>
</reference>
<dbReference type="OrthoDB" id="11473at10239"/>
<feature type="domain" description="Receptor-recognising protein Gp38" evidence="11">
    <location>
        <begin position="45"/>
        <end position="268"/>
    </location>
</feature>
<keyword evidence="3" id="KW-1227">Viral tail protein</keyword>
<dbReference type="InterPro" id="IPR048291">
    <property type="entry name" value="Gp38_N"/>
</dbReference>
<feature type="compositionally biased region" description="Polar residues" evidence="10">
    <location>
        <begin position="200"/>
        <end position="209"/>
    </location>
</feature>
<accession>A0A0K1LMY3</accession>
<dbReference type="Proteomes" id="UP000204280">
    <property type="component" value="Segment"/>
</dbReference>
<feature type="domain" description="Phage tail fibre adhesin Gp38 N-terminal" evidence="12">
    <location>
        <begin position="1"/>
        <end position="40"/>
    </location>
</feature>
<dbReference type="GO" id="GO:0098015">
    <property type="term" value="C:virus tail"/>
    <property type="evidence" value="ECO:0007669"/>
    <property type="project" value="UniProtKB-KW"/>
</dbReference>
<feature type="region of interest" description="Disordered" evidence="10">
    <location>
        <begin position="200"/>
        <end position="229"/>
    </location>
</feature>
<proteinExistence type="predicted"/>
<keyword evidence="5" id="KW-0946">Virion</keyword>
<dbReference type="GeneID" id="26648205"/>
<evidence type="ECO:0000313" key="13">
    <source>
        <dbReference type="EMBL" id="AKU43926.1"/>
    </source>
</evidence>
<dbReference type="KEGG" id="vg:26648205"/>
<keyword evidence="14" id="KW-1185">Reference proteome</keyword>
<dbReference type="GO" id="GO:0098671">
    <property type="term" value="P:adhesion receptor-mediated virion attachment to host cell"/>
    <property type="evidence" value="ECO:0007669"/>
    <property type="project" value="UniProtKB-ARBA"/>
</dbReference>
<evidence type="ECO:0000256" key="5">
    <source>
        <dbReference type="ARBA" id="ARBA00022844"/>
    </source>
</evidence>
<organism evidence="13 14">
    <name type="scientific">Citrobacter phage Merlin</name>
    <dbReference type="NCBI Taxonomy" id="1675602"/>
    <lineage>
        <taxon>Viruses</taxon>
        <taxon>Duplodnaviria</taxon>
        <taxon>Heunggongvirae</taxon>
        <taxon>Uroviricota</taxon>
        <taxon>Caudoviricetes</taxon>
        <taxon>Pantevenvirales</taxon>
        <taxon>Straboviridae</taxon>
        <taxon>Tevenvirinae</taxon>
        <taxon>Moonvirus</taxon>
        <taxon>Moonvirus merlin</taxon>
    </lineage>
</organism>
<keyword evidence="6" id="KW-1160">Virus entry into host cell</keyword>
<sequence>MAITGPWVGSSAVAETGQRWMSTAASQVRLGTPFWMSHLIGRSREVVIDLAANHNYNKDWLIGWMRQQGNAPVVINVRGDMVSYDATVPLFEFPGDLANEYVQLNIHGVTIFGRGGYGVGGTTGWVFAAQQGGPCIHNWIGGRLRINNGGAIAGGGGGGGGQGWESSGVSAGGGGGRPFGIYGRSASGAGVTAYGTDASISSPGTGSRYESSRRSVTGGTGGDVAAGGNPAFGNFESGWRWGPAGGGAAVAGTAPTWQNVGTIYGSRV</sequence>
<evidence type="ECO:0000256" key="4">
    <source>
        <dbReference type="ARBA" id="ARBA00022804"/>
    </source>
</evidence>
<dbReference type="RefSeq" id="YP_009203994.1">
    <property type="nucleotide sequence ID" value="NC_028857.1"/>
</dbReference>